<evidence type="ECO:0000256" key="2">
    <source>
        <dbReference type="SAM" id="Phobius"/>
    </source>
</evidence>
<name>A0A1X7KPY0_9BACL</name>
<feature type="transmembrane region" description="Helical" evidence="2">
    <location>
        <begin position="322"/>
        <end position="341"/>
    </location>
</feature>
<evidence type="ECO:0000313" key="3">
    <source>
        <dbReference type="EMBL" id="SMG43659.1"/>
    </source>
</evidence>
<feature type="transmembrane region" description="Helical" evidence="2">
    <location>
        <begin position="361"/>
        <end position="379"/>
    </location>
</feature>
<feature type="transmembrane region" description="Helical" evidence="2">
    <location>
        <begin position="55"/>
        <end position="78"/>
    </location>
</feature>
<feature type="transmembrane region" description="Helical" evidence="2">
    <location>
        <begin position="184"/>
        <end position="203"/>
    </location>
</feature>
<evidence type="ECO:0000313" key="4">
    <source>
        <dbReference type="Proteomes" id="UP000193834"/>
    </source>
</evidence>
<keyword evidence="2" id="KW-0812">Transmembrane</keyword>
<feature type="region of interest" description="Disordered" evidence="1">
    <location>
        <begin position="385"/>
        <end position="445"/>
    </location>
</feature>
<accession>A0A1X7KPY0</accession>
<feature type="transmembrane region" description="Helical" evidence="2">
    <location>
        <begin position="274"/>
        <end position="296"/>
    </location>
</feature>
<protein>
    <submittedName>
        <fullName evidence="3">Uncharacterized protein</fullName>
    </submittedName>
</protein>
<dbReference type="AlphaFoldDB" id="A0A1X7KPY0"/>
<feature type="transmembrane region" description="Helical" evidence="2">
    <location>
        <begin position="161"/>
        <end position="178"/>
    </location>
</feature>
<feature type="compositionally biased region" description="Polar residues" evidence="1">
    <location>
        <begin position="484"/>
        <end position="494"/>
    </location>
</feature>
<feature type="transmembrane region" description="Helical" evidence="2">
    <location>
        <begin position="236"/>
        <end position="254"/>
    </location>
</feature>
<organism evidence="3 4">
    <name type="scientific">Paenibacillus aquistagni</name>
    <dbReference type="NCBI Taxonomy" id="1852522"/>
    <lineage>
        <taxon>Bacteria</taxon>
        <taxon>Bacillati</taxon>
        <taxon>Bacillota</taxon>
        <taxon>Bacilli</taxon>
        <taxon>Bacillales</taxon>
        <taxon>Paenibacillaceae</taxon>
        <taxon>Paenibacillus</taxon>
    </lineage>
</organism>
<keyword evidence="2" id="KW-1133">Transmembrane helix</keyword>
<evidence type="ECO:0000256" key="1">
    <source>
        <dbReference type="SAM" id="MobiDB-lite"/>
    </source>
</evidence>
<feature type="transmembrane region" description="Helical" evidence="2">
    <location>
        <begin position="28"/>
        <end position="48"/>
    </location>
</feature>
<reference evidence="3 4" key="1">
    <citation type="submission" date="2017-04" db="EMBL/GenBank/DDBJ databases">
        <authorList>
            <person name="Afonso C.L."/>
            <person name="Miller P.J."/>
            <person name="Scott M.A."/>
            <person name="Spackman E."/>
            <person name="Goraichik I."/>
            <person name="Dimitrov K.M."/>
            <person name="Suarez D.L."/>
            <person name="Swayne D.E."/>
        </authorList>
    </citation>
    <scope>NUCLEOTIDE SEQUENCE [LARGE SCALE GENOMIC DNA]</scope>
    <source>
        <strain evidence="3 4">11</strain>
    </source>
</reference>
<dbReference type="Proteomes" id="UP000193834">
    <property type="component" value="Unassembled WGS sequence"/>
</dbReference>
<dbReference type="STRING" id="1852522.SAMN06295960_2590"/>
<dbReference type="EMBL" id="FXAZ01000003">
    <property type="protein sequence ID" value="SMG43659.1"/>
    <property type="molecule type" value="Genomic_DNA"/>
</dbReference>
<keyword evidence="2" id="KW-0472">Membrane</keyword>
<gene>
    <name evidence="3" type="ORF">SAMN06295960_2590</name>
</gene>
<feature type="region of interest" description="Disordered" evidence="1">
    <location>
        <begin position="464"/>
        <end position="511"/>
    </location>
</feature>
<sequence length="511" mass="56838">MYRSKGVAFLLNFLPGLGHYYAGKKKRALLYGLLFFGCLGMAFLIAVTSFDKEPALFFGFVALLIGFISMVDMIVFLINTPRILSSYGRHVMQWESGGHGTGMGLHDTSMNGMGMHGVDMGPMPIGAAPVSGSERFATILLSFIPGLGHFYLGLMQRGLSFLIAFFGLGTVLIFTAAITRQEGVAIFLGLLPIIWLYCMFDAVQAVHRKRRGEVVEDRTLFDDYEAFREDGRRSKMLAMMLSVLPGAGHMYLGLQKRGLQLMVAFLGAIYVFDFLRLSFFFFVIPLIWCFSFFDALQQISRLGREMLFDIPLVKSSTLHKRWLGSVLVGLGGYYLFVRLVLPILEYQFNISVHFRYQIEEYLQTMIIAVVFIAGGLRLLRRPSPYESSSLTDLPIDERPYPGSDAMMRSMPYTPTNTVASESERHMHAPSGMQAGSKPPLKAVSTDELPAVVTTETKAGMKSGTQIEGKAKKKIGINNEMEMQANDNGLQASMKSKTKTDSDDANTSGREE</sequence>
<keyword evidence="4" id="KW-1185">Reference proteome</keyword>
<proteinExistence type="predicted"/>